<dbReference type="AlphaFoldDB" id="A0A319CIY5"/>
<dbReference type="GeneID" id="37139487"/>
<dbReference type="RefSeq" id="XP_025485568.1">
    <property type="nucleotide sequence ID" value="XM_025636746.1"/>
</dbReference>
<reference evidence="1 2" key="1">
    <citation type="submission" date="2016-12" db="EMBL/GenBank/DDBJ databases">
        <title>The genomes of Aspergillus section Nigri reveals drivers in fungal speciation.</title>
        <authorList>
            <consortium name="DOE Joint Genome Institute"/>
            <person name="Vesth T.C."/>
            <person name="Nybo J."/>
            <person name="Theobald S."/>
            <person name="Brandl J."/>
            <person name="Frisvad J.C."/>
            <person name="Nielsen K.F."/>
            <person name="Lyhne E.K."/>
            <person name="Kogle M.E."/>
            <person name="Kuo A."/>
            <person name="Riley R."/>
            <person name="Clum A."/>
            <person name="Nolan M."/>
            <person name="Lipzen A."/>
            <person name="Salamov A."/>
            <person name="Henrissat B."/>
            <person name="Wiebenga A."/>
            <person name="De Vries R.P."/>
            <person name="Grigoriev I.V."/>
            <person name="Mortensen U.H."/>
            <person name="Andersen M.R."/>
            <person name="Baker S.E."/>
        </authorList>
    </citation>
    <scope>NUCLEOTIDE SEQUENCE [LARGE SCALE GENOMIC DNA]</scope>
    <source>
        <strain evidence="1 2">CBS 121591</strain>
    </source>
</reference>
<keyword evidence="2" id="KW-1185">Reference proteome</keyword>
<accession>A0A319CIY5</accession>
<dbReference type="Proteomes" id="UP000248340">
    <property type="component" value="Unassembled WGS sequence"/>
</dbReference>
<organism evidence="1 2">
    <name type="scientific">Aspergillus uvarum CBS 121591</name>
    <dbReference type="NCBI Taxonomy" id="1448315"/>
    <lineage>
        <taxon>Eukaryota</taxon>
        <taxon>Fungi</taxon>
        <taxon>Dikarya</taxon>
        <taxon>Ascomycota</taxon>
        <taxon>Pezizomycotina</taxon>
        <taxon>Eurotiomycetes</taxon>
        <taxon>Eurotiomycetidae</taxon>
        <taxon>Eurotiales</taxon>
        <taxon>Aspergillaceae</taxon>
        <taxon>Aspergillus</taxon>
        <taxon>Aspergillus subgen. Circumdati</taxon>
    </lineage>
</organism>
<dbReference type="EMBL" id="KZ821809">
    <property type="protein sequence ID" value="PYH75368.1"/>
    <property type="molecule type" value="Genomic_DNA"/>
</dbReference>
<proteinExistence type="predicted"/>
<evidence type="ECO:0000313" key="2">
    <source>
        <dbReference type="Proteomes" id="UP000248340"/>
    </source>
</evidence>
<gene>
    <name evidence="1" type="ORF">BO82DRAFT_360087</name>
</gene>
<evidence type="ECO:0000313" key="1">
    <source>
        <dbReference type="EMBL" id="PYH75368.1"/>
    </source>
</evidence>
<sequence length="131" mass="14550">MDCQVASTRVKAIISKIKALIRNKEVTEEGKSRLDSGWQYGGQKIIAEAANLKSEFEKINGKHVIECKVMHFYKSVDFENPTGRLILIPVNGDISIIPGGPMLADSSYYLEDERSLIGDGFDAIFVVLTKE</sequence>
<dbReference type="VEuPathDB" id="FungiDB:BO82DRAFT_360087"/>
<protein>
    <submittedName>
        <fullName evidence="1">Uncharacterized protein</fullName>
    </submittedName>
</protein>
<dbReference type="OrthoDB" id="4354527at2759"/>
<name>A0A319CIY5_9EURO</name>